<dbReference type="RefSeq" id="WP_238201246.1">
    <property type="nucleotide sequence ID" value="NZ_BPQE01000002.1"/>
</dbReference>
<dbReference type="EMBL" id="JAUSVP010000002">
    <property type="protein sequence ID" value="MDQ0446391.1"/>
    <property type="molecule type" value="Genomic_DNA"/>
</dbReference>
<reference evidence="2 3" key="1">
    <citation type="submission" date="2023-07" db="EMBL/GenBank/DDBJ databases">
        <title>Genomic Encyclopedia of Type Strains, Phase IV (KMG-IV): sequencing the most valuable type-strain genomes for metagenomic binning, comparative biology and taxonomic classification.</title>
        <authorList>
            <person name="Goeker M."/>
        </authorList>
    </citation>
    <scope>NUCLEOTIDE SEQUENCE [LARGE SCALE GENOMIC DNA]</scope>
    <source>
        <strain evidence="2 3">DSM 19013</strain>
    </source>
</reference>
<evidence type="ECO:0000313" key="3">
    <source>
        <dbReference type="Proteomes" id="UP001231124"/>
    </source>
</evidence>
<sequence>MDADGHPPPGDAGTPARDGHDPAEGPATLGGPARTVRFPPFWQAWFGRQTEARLAILDELVEERVERRVLRGIVHRVKQGVVLAFLVSAAAAHWFADQLAWIAERLPVLKLAWHLVTGGRP</sequence>
<feature type="compositionally biased region" description="Pro residues" evidence="1">
    <location>
        <begin position="1"/>
        <end position="10"/>
    </location>
</feature>
<evidence type="ECO:0000256" key="1">
    <source>
        <dbReference type="SAM" id="MobiDB-lite"/>
    </source>
</evidence>
<accession>A0ABU0HVM8</accession>
<organism evidence="2 3">
    <name type="scientific">Methylobacterium aerolatum</name>
    <dbReference type="NCBI Taxonomy" id="418708"/>
    <lineage>
        <taxon>Bacteria</taxon>
        <taxon>Pseudomonadati</taxon>
        <taxon>Pseudomonadota</taxon>
        <taxon>Alphaproteobacteria</taxon>
        <taxon>Hyphomicrobiales</taxon>
        <taxon>Methylobacteriaceae</taxon>
        <taxon>Methylobacterium</taxon>
    </lineage>
</organism>
<keyword evidence="3" id="KW-1185">Reference proteome</keyword>
<evidence type="ECO:0000313" key="2">
    <source>
        <dbReference type="EMBL" id="MDQ0446391.1"/>
    </source>
</evidence>
<dbReference type="Proteomes" id="UP001231124">
    <property type="component" value="Unassembled WGS sequence"/>
</dbReference>
<name>A0ABU0HVM8_9HYPH</name>
<protein>
    <submittedName>
        <fullName evidence="2">Uncharacterized protein</fullName>
    </submittedName>
</protein>
<gene>
    <name evidence="2" type="ORF">QO012_000880</name>
</gene>
<comment type="caution">
    <text evidence="2">The sequence shown here is derived from an EMBL/GenBank/DDBJ whole genome shotgun (WGS) entry which is preliminary data.</text>
</comment>
<feature type="region of interest" description="Disordered" evidence="1">
    <location>
        <begin position="1"/>
        <end position="35"/>
    </location>
</feature>
<proteinExistence type="predicted"/>